<evidence type="ECO:0000313" key="2">
    <source>
        <dbReference type="EMBL" id="KRG94108.1"/>
    </source>
</evidence>
<organism evidence="3">
    <name type="scientific">Glycine max</name>
    <name type="common">Soybean</name>
    <name type="synonym">Glycine hispida</name>
    <dbReference type="NCBI Taxonomy" id="3847"/>
    <lineage>
        <taxon>Eukaryota</taxon>
        <taxon>Viridiplantae</taxon>
        <taxon>Streptophyta</taxon>
        <taxon>Embryophyta</taxon>
        <taxon>Tracheophyta</taxon>
        <taxon>Spermatophyta</taxon>
        <taxon>Magnoliopsida</taxon>
        <taxon>eudicotyledons</taxon>
        <taxon>Gunneridae</taxon>
        <taxon>Pentapetalae</taxon>
        <taxon>rosids</taxon>
        <taxon>fabids</taxon>
        <taxon>Fabales</taxon>
        <taxon>Fabaceae</taxon>
        <taxon>Papilionoideae</taxon>
        <taxon>50 kb inversion clade</taxon>
        <taxon>NPAAA clade</taxon>
        <taxon>indigoferoid/millettioid clade</taxon>
        <taxon>Phaseoleae</taxon>
        <taxon>Glycine</taxon>
        <taxon>Glycine subgen. Soja</taxon>
    </lineage>
</organism>
<dbReference type="EnsemblPlants" id="KRG94108">
    <property type="protein sequence ID" value="KRG94108"/>
    <property type="gene ID" value="GLYMA_19G062900"/>
</dbReference>
<evidence type="ECO:0000256" key="1">
    <source>
        <dbReference type="SAM" id="MobiDB-lite"/>
    </source>
</evidence>
<reference evidence="3" key="2">
    <citation type="submission" date="2018-02" db="UniProtKB">
        <authorList>
            <consortium name="EnsemblPlants"/>
        </authorList>
    </citation>
    <scope>IDENTIFICATION</scope>
    <source>
        <strain evidence="3">Williams 82</strain>
    </source>
</reference>
<gene>
    <name evidence="2" type="ORF">GLYMA_19G062900</name>
</gene>
<dbReference type="Gramene" id="KRG94108">
    <property type="protein sequence ID" value="KRG94108"/>
    <property type="gene ID" value="GLYMA_19G062900"/>
</dbReference>
<feature type="compositionally biased region" description="Basic residues" evidence="1">
    <location>
        <begin position="44"/>
        <end position="57"/>
    </location>
</feature>
<evidence type="ECO:0000313" key="3">
    <source>
        <dbReference type="EnsemblPlants" id="KRG94108"/>
    </source>
</evidence>
<protein>
    <submittedName>
        <fullName evidence="2 3">Uncharacterized protein</fullName>
    </submittedName>
</protein>
<sequence length="99" mass="11857">MAVVAEWRNSTFFKKICATPVGLTRPNPTLPECHLQKETPARRTAARRQQRHHHAREHHGSEHMTNGRRRQRQRRLRWQRQKCAHVLGFFFCLTPSFYI</sequence>
<feature type="region of interest" description="Disordered" evidence="1">
    <location>
        <begin position="28"/>
        <end position="76"/>
    </location>
</feature>
<dbReference type="Proteomes" id="UP000008827">
    <property type="component" value="Chromosome 19"/>
</dbReference>
<accession>K7MWX5</accession>
<keyword evidence="4" id="KW-1185">Reference proteome</keyword>
<evidence type="ECO:0000313" key="4">
    <source>
        <dbReference type="Proteomes" id="UP000008827"/>
    </source>
</evidence>
<dbReference type="EMBL" id="CM000852">
    <property type="protein sequence ID" value="KRG94108.1"/>
    <property type="molecule type" value="Genomic_DNA"/>
</dbReference>
<dbReference type="InParanoid" id="K7MWX5"/>
<dbReference type="PaxDb" id="3847-GLYMA19G13400.1"/>
<reference evidence="2" key="3">
    <citation type="submission" date="2018-07" db="EMBL/GenBank/DDBJ databases">
        <title>WGS assembly of Glycine max.</title>
        <authorList>
            <person name="Schmutz J."/>
            <person name="Cannon S."/>
            <person name="Schlueter J."/>
            <person name="Ma J."/>
            <person name="Mitros T."/>
            <person name="Nelson W."/>
            <person name="Hyten D."/>
            <person name="Song Q."/>
            <person name="Thelen J."/>
            <person name="Cheng J."/>
            <person name="Xu D."/>
            <person name="Hellsten U."/>
            <person name="May G."/>
            <person name="Yu Y."/>
            <person name="Sakurai T."/>
            <person name="Umezawa T."/>
            <person name="Bhattacharyya M."/>
            <person name="Sandhu D."/>
            <person name="Valliyodan B."/>
            <person name="Lindquist E."/>
            <person name="Peto M."/>
            <person name="Grant D."/>
            <person name="Shu S."/>
            <person name="Goodstein D."/>
            <person name="Barry K."/>
            <person name="Futrell-Griggs M."/>
            <person name="Abernathy B."/>
            <person name="Du J."/>
            <person name="Tian Z."/>
            <person name="Zhu L."/>
            <person name="Gill N."/>
            <person name="Joshi T."/>
            <person name="Libault M."/>
            <person name="Sethuraman A."/>
            <person name="Zhang X."/>
            <person name="Shinozaki K."/>
            <person name="Nguyen H."/>
            <person name="Wing R."/>
            <person name="Cregan P."/>
            <person name="Specht J."/>
            <person name="Grimwood J."/>
            <person name="Rokhsar D."/>
            <person name="Stacey G."/>
            <person name="Shoemaker R."/>
            <person name="Jackson S."/>
        </authorList>
    </citation>
    <scope>NUCLEOTIDE SEQUENCE</scope>
    <source>
        <tissue evidence="2">Callus</tissue>
    </source>
</reference>
<feature type="compositionally biased region" description="Basic residues" evidence="1">
    <location>
        <begin position="66"/>
        <end position="76"/>
    </location>
</feature>
<reference evidence="2 3" key="1">
    <citation type="journal article" date="2010" name="Nature">
        <title>Genome sequence of the palaeopolyploid soybean.</title>
        <authorList>
            <person name="Schmutz J."/>
            <person name="Cannon S.B."/>
            <person name="Schlueter J."/>
            <person name="Ma J."/>
            <person name="Mitros T."/>
            <person name="Nelson W."/>
            <person name="Hyten D.L."/>
            <person name="Song Q."/>
            <person name="Thelen J.J."/>
            <person name="Cheng J."/>
            <person name="Xu D."/>
            <person name="Hellsten U."/>
            <person name="May G.D."/>
            <person name="Yu Y."/>
            <person name="Sakurai T."/>
            <person name="Umezawa T."/>
            <person name="Bhattacharyya M.K."/>
            <person name="Sandhu D."/>
            <person name="Valliyodan B."/>
            <person name="Lindquist E."/>
            <person name="Peto M."/>
            <person name="Grant D."/>
            <person name="Shu S."/>
            <person name="Goodstein D."/>
            <person name="Barry K."/>
            <person name="Futrell-Griggs M."/>
            <person name="Abernathy B."/>
            <person name="Du J."/>
            <person name="Tian Z."/>
            <person name="Zhu L."/>
            <person name="Gill N."/>
            <person name="Joshi T."/>
            <person name="Libault M."/>
            <person name="Sethuraman A."/>
            <person name="Zhang X.-C."/>
            <person name="Shinozaki K."/>
            <person name="Nguyen H.T."/>
            <person name="Wing R.A."/>
            <person name="Cregan P."/>
            <person name="Specht J."/>
            <person name="Grimwood J."/>
            <person name="Rokhsar D."/>
            <person name="Stacey G."/>
            <person name="Shoemaker R.C."/>
            <person name="Jackson S.A."/>
        </authorList>
    </citation>
    <scope>NUCLEOTIDE SEQUENCE [LARGE SCALE GENOMIC DNA]</scope>
    <source>
        <strain evidence="3">cv. Williams 82</strain>
        <tissue evidence="2">Callus</tissue>
    </source>
</reference>
<dbReference type="HOGENOM" id="CLU_2324868_0_0_1"/>
<name>K7MWX5_SOYBN</name>
<proteinExistence type="predicted"/>
<dbReference type="AlphaFoldDB" id="K7MWX5"/>